<gene>
    <name evidence="4" type="ORF">EA71_01846</name>
</gene>
<dbReference type="STRING" id="53345.LIU_10205"/>
<comment type="caution">
    <text evidence="4">The sequence shown here is derived from an EMBL/GenBank/DDBJ whole genome shotgun (WGS) entry which is preliminary data.</text>
</comment>
<dbReference type="AlphaFoldDB" id="A0A367CEN1"/>
<dbReference type="Gene3D" id="3.40.630.30">
    <property type="match status" value="1"/>
</dbReference>
<dbReference type="Proteomes" id="UP000252797">
    <property type="component" value="Unassembled WGS sequence"/>
</dbReference>
<dbReference type="EMBL" id="LEPB01000004">
    <property type="protein sequence ID" value="RCA11091.1"/>
    <property type="molecule type" value="Genomic_DNA"/>
</dbReference>
<evidence type="ECO:0000313" key="4">
    <source>
        <dbReference type="EMBL" id="RCA11091.1"/>
    </source>
</evidence>
<reference evidence="4 5" key="1">
    <citation type="submission" date="2015-06" db="EMBL/GenBank/DDBJ databases">
        <title>The Genome Sequence of Enterococcus durans 4EA1.</title>
        <authorList>
            <consortium name="The Broad Institute Genomics Platform"/>
            <consortium name="The Broad Institute Genome Sequencing Center for Infectious Disease"/>
            <person name="Earl A.M."/>
            <person name="Van Tyne D."/>
            <person name="Lebreton F."/>
            <person name="Saavedra J.T."/>
            <person name="Gilmore M.S."/>
            <person name="Manson Mcguire A."/>
            <person name="Clock S."/>
            <person name="Crupain M."/>
            <person name="Rangan U."/>
            <person name="Young S."/>
            <person name="Abouelleil A."/>
            <person name="Cao P."/>
            <person name="Chapman S.B."/>
            <person name="Griggs A."/>
            <person name="Priest M."/>
            <person name="Shea T."/>
            <person name="Wortman J."/>
            <person name="Nusbaum C."/>
            <person name="Birren B."/>
        </authorList>
    </citation>
    <scope>NUCLEOTIDE SEQUENCE [LARGE SCALE GENOMIC DNA]</scope>
    <source>
        <strain evidence="4 5">4EA1</strain>
    </source>
</reference>
<dbReference type="InterPro" id="IPR016181">
    <property type="entry name" value="Acyl_CoA_acyltransferase"/>
</dbReference>
<evidence type="ECO:0000259" key="3">
    <source>
        <dbReference type="PROSITE" id="PS51186"/>
    </source>
</evidence>
<name>A0A367CEN1_9ENTE</name>
<dbReference type="RefSeq" id="WP_113845932.1">
    <property type="nucleotide sequence ID" value="NZ_CAXUDG010000014.1"/>
</dbReference>
<sequence length="186" mass="21282">MVNAIIVLKKFYLNMNGMIEAVTNFLNATIEQLPRIVEIYNQAIPGKMATADLKPITVESRIDWFEAHDPDHRPLWLIEEKGEVVGWISLSDFYGRPAYDQTVEISIYIDQSCQKLGLGQKALHFVESQLSRLKIETVLAFIFDINQASQRLFEKNGYGTWGHLPKIAHMEDRVIGLNILGKTYRS</sequence>
<dbReference type="PROSITE" id="PS51186">
    <property type="entry name" value="GNAT"/>
    <property type="match status" value="1"/>
</dbReference>
<proteinExistence type="predicted"/>
<evidence type="ECO:0000256" key="2">
    <source>
        <dbReference type="ARBA" id="ARBA00023315"/>
    </source>
</evidence>
<dbReference type="PANTHER" id="PTHR43072:SF23">
    <property type="entry name" value="UPF0039 PROTEIN C11D3.02C"/>
    <property type="match status" value="1"/>
</dbReference>
<accession>A0A367CEN1</accession>
<keyword evidence="1" id="KW-0808">Transferase</keyword>
<dbReference type="InterPro" id="IPR000182">
    <property type="entry name" value="GNAT_dom"/>
</dbReference>
<dbReference type="GO" id="GO:0016747">
    <property type="term" value="F:acyltransferase activity, transferring groups other than amino-acyl groups"/>
    <property type="evidence" value="ECO:0007669"/>
    <property type="project" value="InterPro"/>
</dbReference>
<evidence type="ECO:0000313" key="5">
    <source>
        <dbReference type="Proteomes" id="UP000252797"/>
    </source>
</evidence>
<dbReference type="Pfam" id="PF00583">
    <property type="entry name" value="Acetyltransf_1"/>
    <property type="match status" value="1"/>
</dbReference>
<evidence type="ECO:0000256" key="1">
    <source>
        <dbReference type="ARBA" id="ARBA00022679"/>
    </source>
</evidence>
<protein>
    <recommendedName>
        <fullName evidence="3">N-acetyltransferase domain-containing protein</fullName>
    </recommendedName>
</protein>
<keyword evidence="2" id="KW-0012">Acyltransferase</keyword>
<feature type="domain" description="N-acetyltransferase" evidence="3">
    <location>
        <begin position="23"/>
        <end position="180"/>
    </location>
</feature>
<dbReference type="SUPFAM" id="SSF55729">
    <property type="entry name" value="Acyl-CoA N-acyltransferases (Nat)"/>
    <property type="match status" value="1"/>
</dbReference>
<dbReference type="CDD" id="cd04301">
    <property type="entry name" value="NAT_SF"/>
    <property type="match status" value="1"/>
</dbReference>
<dbReference type="PANTHER" id="PTHR43072">
    <property type="entry name" value="N-ACETYLTRANSFERASE"/>
    <property type="match status" value="1"/>
</dbReference>
<organism evidence="4 5">
    <name type="scientific">Enterococcus durans</name>
    <dbReference type="NCBI Taxonomy" id="53345"/>
    <lineage>
        <taxon>Bacteria</taxon>
        <taxon>Bacillati</taxon>
        <taxon>Bacillota</taxon>
        <taxon>Bacilli</taxon>
        <taxon>Lactobacillales</taxon>
        <taxon>Enterococcaceae</taxon>
        <taxon>Enterococcus</taxon>
    </lineage>
</organism>